<comment type="caution">
    <text evidence="2">The sequence shown here is derived from an EMBL/GenBank/DDBJ whole genome shotgun (WGS) entry which is preliminary data.</text>
</comment>
<evidence type="ECO:0008006" key="4">
    <source>
        <dbReference type="Google" id="ProtNLM"/>
    </source>
</evidence>
<organism evidence="2 3">
    <name type="scientific">Linnemannia gamsii</name>
    <dbReference type="NCBI Taxonomy" id="64522"/>
    <lineage>
        <taxon>Eukaryota</taxon>
        <taxon>Fungi</taxon>
        <taxon>Fungi incertae sedis</taxon>
        <taxon>Mucoromycota</taxon>
        <taxon>Mortierellomycotina</taxon>
        <taxon>Mortierellomycetes</taxon>
        <taxon>Mortierellales</taxon>
        <taxon>Mortierellaceae</taxon>
        <taxon>Linnemannia</taxon>
    </lineage>
</organism>
<gene>
    <name evidence="2" type="ORF">BGZ97_008772</name>
</gene>
<sequence>MSKDELFVTCDGITIEIYSVFGDWTHLCSILINPSQKTPRRATINNSALTKNLRGPHLVLKDSVSGRIATWDIKQGTRLSSYTQRIFGDVHVAICSAMSKDGNLIAVAAENHGQFYTEATAPSGMRFKVEKTLASAIVHDRRKNLPIVAVTVSDKNGHVIQRIAIRLPLVCDRYSATFVGECSYLVLSLKGLLIVWKTPTSPQDTFTIQLVHIVEFVMDWKVCPHQQLYGYEPIRKTVCEARSLADPLPRGSGSEFQFMQGFVYLQDFKNAGDFAWEEIIQYFGKYINLCRPGAFSDTNIIHHFCSRWKAETHSATVQIWRDILAHPTTRWIPRTDEHPEAFELAKVFIDYCIRQAKLEKDAHFLLPIRQCLQQLTDPKRPYSEVTQELFRELAYLPARERNHILERHSIVHPFEFRLQFWKPNLRGLHQDLDQVLQLTLAPTVNPPKNNFTRNFYLATFDMLWFKTDAYLASSDDLLKSKGGKDGFSWRTALGSLFMHISRLNHNSTVECHPFELETLDNPAIAALVEYKWNTIGLQFWLLRFLAQFVYYILVLVGVFMQIYHYDNESAVNGIFIAIIVFSSVFLWLEFVQMIKGEASVYNLIDLPAFAFPLAGSILQLVWSDLSAQNTLLSFSVLFIFLHFGGRYDQVSNGFSNNDVGFHLMMAVFFFFTVIIVLNVLI</sequence>
<protein>
    <recommendedName>
        <fullName evidence="4">Ion transport domain-containing protein</fullName>
    </recommendedName>
</protein>
<keyword evidence="1" id="KW-0472">Membrane</keyword>
<keyword evidence="1" id="KW-0812">Transmembrane</keyword>
<feature type="transmembrane region" description="Helical" evidence="1">
    <location>
        <begin position="540"/>
        <end position="563"/>
    </location>
</feature>
<evidence type="ECO:0000313" key="2">
    <source>
        <dbReference type="EMBL" id="KAG0314982.1"/>
    </source>
</evidence>
<evidence type="ECO:0000256" key="1">
    <source>
        <dbReference type="SAM" id="Phobius"/>
    </source>
</evidence>
<feature type="non-terminal residue" evidence="2">
    <location>
        <position position="681"/>
    </location>
</feature>
<keyword evidence="3" id="KW-1185">Reference proteome</keyword>
<feature type="transmembrane region" description="Helical" evidence="1">
    <location>
        <begin position="569"/>
        <end position="588"/>
    </location>
</feature>
<proteinExistence type="predicted"/>
<feature type="transmembrane region" description="Helical" evidence="1">
    <location>
        <begin position="659"/>
        <end position="680"/>
    </location>
</feature>
<dbReference type="AlphaFoldDB" id="A0A9P6RAV3"/>
<reference evidence="2" key="1">
    <citation type="journal article" date="2020" name="Fungal Divers.">
        <title>Resolving the Mortierellaceae phylogeny through synthesis of multi-gene phylogenetics and phylogenomics.</title>
        <authorList>
            <person name="Vandepol N."/>
            <person name="Liber J."/>
            <person name="Desiro A."/>
            <person name="Na H."/>
            <person name="Kennedy M."/>
            <person name="Barry K."/>
            <person name="Grigoriev I.V."/>
            <person name="Miller A.N."/>
            <person name="O'Donnell K."/>
            <person name="Stajich J.E."/>
            <person name="Bonito G."/>
        </authorList>
    </citation>
    <scope>NUCLEOTIDE SEQUENCE</scope>
    <source>
        <strain evidence="2">NVP60</strain>
    </source>
</reference>
<feature type="transmembrane region" description="Helical" evidence="1">
    <location>
        <begin position="628"/>
        <end position="647"/>
    </location>
</feature>
<evidence type="ECO:0000313" key="3">
    <source>
        <dbReference type="Proteomes" id="UP000823405"/>
    </source>
</evidence>
<dbReference type="Proteomes" id="UP000823405">
    <property type="component" value="Unassembled WGS sequence"/>
</dbReference>
<dbReference type="EMBL" id="JAAAIN010000405">
    <property type="protein sequence ID" value="KAG0314982.1"/>
    <property type="molecule type" value="Genomic_DNA"/>
</dbReference>
<name>A0A9P6RAV3_9FUNG</name>
<accession>A0A9P6RAV3</accession>
<keyword evidence="1" id="KW-1133">Transmembrane helix</keyword>
<dbReference type="OrthoDB" id="2426057at2759"/>
<feature type="transmembrane region" description="Helical" evidence="1">
    <location>
        <begin position="600"/>
        <end position="622"/>
    </location>
</feature>